<dbReference type="GO" id="GO:0008061">
    <property type="term" value="F:chitin binding"/>
    <property type="evidence" value="ECO:0007669"/>
    <property type="project" value="InterPro"/>
</dbReference>
<accession>A0A2A2JR61</accession>
<feature type="domain" description="Chitin-binding type-2" evidence="3">
    <location>
        <begin position="318"/>
        <end position="368"/>
    </location>
</feature>
<dbReference type="GO" id="GO:0005576">
    <property type="term" value="C:extracellular region"/>
    <property type="evidence" value="ECO:0007669"/>
    <property type="project" value="InterPro"/>
</dbReference>
<feature type="domain" description="Chitin-binding type-2" evidence="3">
    <location>
        <begin position="459"/>
        <end position="514"/>
    </location>
</feature>
<keyword evidence="2" id="KW-0732">Signal</keyword>
<protein>
    <recommendedName>
        <fullName evidence="3">Chitin-binding type-2 domain-containing protein</fullName>
    </recommendedName>
</protein>
<evidence type="ECO:0000313" key="4">
    <source>
        <dbReference type="EMBL" id="PAV64160.1"/>
    </source>
</evidence>
<feature type="compositionally biased region" description="Basic and acidic residues" evidence="1">
    <location>
        <begin position="392"/>
        <end position="402"/>
    </location>
</feature>
<comment type="caution">
    <text evidence="4">The sequence shown here is derived from an EMBL/GenBank/DDBJ whole genome shotgun (WGS) entry which is preliminary data.</text>
</comment>
<organism evidence="4 5">
    <name type="scientific">Diploscapter pachys</name>
    <dbReference type="NCBI Taxonomy" id="2018661"/>
    <lineage>
        <taxon>Eukaryota</taxon>
        <taxon>Metazoa</taxon>
        <taxon>Ecdysozoa</taxon>
        <taxon>Nematoda</taxon>
        <taxon>Chromadorea</taxon>
        <taxon>Rhabditida</taxon>
        <taxon>Rhabditina</taxon>
        <taxon>Rhabditomorpha</taxon>
        <taxon>Rhabditoidea</taxon>
        <taxon>Rhabditidae</taxon>
        <taxon>Diploscapter</taxon>
    </lineage>
</organism>
<dbReference type="AlphaFoldDB" id="A0A2A2JR61"/>
<keyword evidence="5" id="KW-1185">Reference proteome</keyword>
<feature type="signal peptide" evidence="2">
    <location>
        <begin position="1"/>
        <end position="20"/>
    </location>
</feature>
<dbReference type="SMART" id="SM00494">
    <property type="entry name" value="ChtBD2"/>
    <property type="match status" value="3"/>
</dbReference>
<sequence length="528" mass="58647">MIDWTSLICLLVSSASLSLAAPNAKEGLVFRGVDFTQSSGEQPEYGKHFNEGDLPELPNNYFGAVGHRRSNFRVNMNRDTPTEDYAPLPPITEGPEVKHSINRLESAPLMSLCAEARRAKIQLSHCSAHYITCERESAFIRTCPFPGTVFVDGRCMEAKEVPACRDSEINLSNEDTRDLAESEKFCISRGSGVFRIRNGCQDQAIICDMNEAKTIVIGCSVASVELGLYISCSPSGGGEIVRCENGFIAEGQRCRPIKPTDPCNSVGVCRCSIMANARSGRMQDANNAKRATGWKEKIATRQIKCFPITEIYEFSISNAMCDSGSAYVVSCEKYFVCENGEFVEKSCPYGTSYDVYKQQCTPNKGCVGYSENYANAPKSIESNYTESRKKRSTEMRQSECRQGDVTPSRDCQTFFFCDQGQFKKAKCEDANGHWSSACFDCNSLTHPDKGEMNDHHRHPAECKDGQYSMHPEKCDAYFECKEENWTMQKCPAGKLFSASIVDCDDPTEDVECGNSITLKCTEGEVFNV</sequence>
<proteinExistence type="predicted"/>
<gene>
    <name evidence="4" type="ORF">WR25_01497</name>
</gene>
<dbReference type="Proteomes" id="UP000218231">
    <property type="component" value="Unassembled WGS sequence"/>
</dbReference>
<dbReference type="InterPro" id="IPR036508">
    <property type="entry name" value="Chitin-bd_dom_sf"/>
</dbReference>
<feature type="chain" id="PRO_5012268489" description="Chitin-binding type-2 domain-containing protein" evidence="2">
    <location>
        <begin position="21"/>
        <end position="528"/>
    </location>
</feature>
<dbReference type="InterPro" id="IPR002557">
    <property type="entry name" value="Chitin-bd_dom"/>
</dbReference>
<feature type="region of interest" description="Disordered" evidence="1">
    <location>
        <begin position="380"/>
        <end position="406"/>
    </location>
</feature>
<evidence type="ECO:0000256" key="2">
    <source>
        <dbReference type="SAM" id="SignalP"/>
    </source>
</evidence>
<dbReference type="EMBL" id="LIAE01010275">
    <property type="protein sequence ID" value="PAV64160.1"/>
    <property type="molecule type" value="Genomic_DNA"/>
</dbReference>
<dbReference type="Gene3D" id="2.170.140.10">
    <property type="entry name" value="Chitin binding domain"/>
    <property type="match status" value="2"/>
</dbReference>
<dbReference type="OrthoDB" id="5860878at2759"/>
<name>A0A2A2JR61_9BILA</name>
<dbReference type="SUPFAM" id="SSF57625">
    <property type="entry name" value="Invertebrate chitin-binding proteins"/>
    <property type="match status" value="2"/>
</dbReference>
<evidence type="ECO:0000256" key="1">
    <source>
        <dbReference type="SAM" id="MobiDB-lite"/>
    </source>
</evidence>
<evidence type="ECO:0000259" key="3">
    <source>
        <dbReference type="PROSITE" id="PS50940"/>
    </source>
</evidence>
<reference evidence="4 5" key="1">
    <citation type="journal article" date="2017" name="Curr. Biol.">
        <title>Genome architecture and evolution of a unichromosomal asexual nematode.</title>
        <authorList>
            <person name="Fradin H."/>
            <person name="Zegar C."/>
            <person name="Gutwein M."/>
            <person name="Lucas J."/>
            <person name="Kovtun M."/>
            <person name="Corcoran D."/>
            <person name="Baugh L.R."/>
            <person name="Kiontke K."/>
            <person name="Gunsalus K."/>
            <person name="Fitch D.H."/>
            <person name="Piano F."/>
        </authorList>
    </citation>
    <scope>NUCLEOTIDE SEQUENCE [LARGE SCALE GENOMIC DNA]</scope>
    <source>
        <strain evidence="4">PF1309</strain>
    </source>
</reference>
<dbReference type="Pfam" id="PF01607">
    <property type="entry name" value="CBM_14"/>
    <property type="match status" value="2"/>
</dbReference>
<evidence type="ECO:0000313" key="5">
    <source>
        <dbReference type="Proteomes" id="UP000218231"/>
    </source>
</evidence>
<dbReference type="PROSITE" id="PS50940">
    <property type="entry name" value="CHIT_BIND_II"/>
    <property type="match status" value="2"/>
</dbReference>
<dbReference type="STRING" id="2018661.A0A2A2JR61"/>